<feature type="non-terminal residue" evidence="2">
    <location>
        <position position="1"/>
    </location>
</feature>
<keyword evidence="1" id="KW-0472">Membrane</keyword>
<reference evidence="2" key="1">
    <citation type="journal article" date="2014" name="Front. Microbiol.">
        <title>High frequency of phylogenetically diverse reductive dehalogenase-homologous genes in deep subseafloor sedimentary metagenomes.</title>
        <authorList>
            <person name="Kawai M."/>
            <person name="Futagami T."/>
            <person name="Toyoda A."/>
            <person name="Takaki Y."/>
            <person name="Nishi S."/>
            <person name="Hori S."/>
            <person name="Arai W."/>
            <person name="Tsubouchi T."/>
            <person name="Morono Y."/>
            <person name="Uchiyama I."/>
            <person name="Ito T."/>
            <person name="Fujiyama A."/>
            <person name="Inagaki F."/>
            <person name="Takami H."/>
        </authorList>
    </citation>
    <scope>NUCLEOTIDE SEQUENCE</scope>
    <source>
        <strain evidence="2">Expedition CK06-06</strain>
    </source>
</reference>
<sequence length="94" mass="10016">DKIHKLNYSAGPDIEKFTDFINTMASPKKMLIAKWGINRIAKVIEEHKDVFNIATAKPNEGVKVAKKGNSGFAGLVGFGLGFVGALGALVEVDG</sequence>
<organism evidence="2">
    <name type="scientific">marine sediment metagenome</name>
    <dbReference type="NCBI Taxonomy" id="412755"/>
    <lineage>
        <taxon>unclassified sequences</taxon>
        <taxon>metagenomes</taxon>
        <taxon>ecological metagenomes</taxon>
    </lineage>
</organism>
<dbReference type="EMBL" id="BARV01014072">
    <property type="protein sequence ID" value="GAI29030.1"/>
    <property type="molecule type" value="Genomic_DNA"/>
</dbReference>
<protein>
    <submittedName>
        <fullName evidence="2">Uncharacterized protein</fullName>
    </submittedName>
</protein>
<proteinExistence type="predicted"/>
<accession>X1NQH8</accession>
<dbReference type="AlphaFoldDB" id="X1NQH8"/>
<keyword evidence="1" id="KW-0812">Transmembrane</keyword>
<name>X1NQH8_9ZZZZ</name>
<comment type="caution">
    <text evidence="2">The sequence shown here is derived from an EMBL/GenBank/DDBJ whole genome shotgun (WGS) entry which is preliminary data.</text>
</comment>
<feature type="non-terminal residue" evidence="2">
    <location>
        <position position="94"/>
    </location>
</feature>
<feature type="transmembrane region" description="Helical" evidence="1">
    <location>
        <begin position="72"/>
        <end position="90"/>
    </location>
</feature>
<gene>
    <name evidence="2" type="ORF">S06H3_24902</name>
</gene>
<keyword evidence="1" id="KW-1133">Transmembrane helix</keyword>
<evidence type="ECO:0000313" key="2">
    <source>
        <dbReference type="EMBL" id="GAI29030.1"/>
    </source>
</evidence>
<evidence type="ECO:0000256" key="1">
    <source>
        <dbReference type="SAM" id="Phobius"/>
    </source>
</evidence>